<dbReference type="Pfam" id="PF13426">
    <property type="entry name" value="PAS_9"/>
    <property type="match status" value="1"/>
</dbReference>
<keyword evidence="6" id="KW-1185">Reference proteome</keyword>
<feature type="coiled-coil region" evidence="2">
    <location>
        <begin position="141"/>
        <end position="168"/>
    </location>
</feature>
<dbReference type="InterPro" id="IPR035965">
    <property type="entry name" value="PAS-like_dom_sf"/>
</dbReference>
<comment type="caution">
    <text evidence="5">The sequence shown here is derived from an EMBL/GenBank/DDBJ whole genome shotgun (WGS) entry which is preliminary data.</text>
</comment>
<dbReference type="PANTHER" id="PTHR43156">
    <property type="entry name" value="STAGE II SPORULATION PROTEIN E-RELATED"/>
    <property type="match status" value="1"/>
</dbReference>
<dbReference type="SUPFAM" id="SSF55785">
    <property type="entry name" value="PYP-like sensor domain (PAS domain)"/>
    <property type="match status" value="1"/>
</dbReference>
<dbReference type="Proteomes" id="UP001149140">
    <property type="component" value="Unassembled WGS sequence"/>
</dbReference>
<dbReference type="EMBL" id="JAPDOD010000058">
    <property type="protein sequence ID" value="MDA0166113.1"/>
    <property type="molecule type" value="Genomic_DNA"/>
</dbReference>
<dbReference type="Gene3D" id="3.60.40.10">
    <property type="entry name" value="PPM-type phosphatase domain"/>
    <property type="match status" value="1"/>
</dbReference>
<dbReference type="CDD" id="cd00130">
    <property type="entry name" value="PAS"/>
    <property type="match status" value="1"/>
</dbReference>
<dbReference type="SMART" id="SM00331">
    <property type="entry name" value="PP2C_SIG"/>
    <property type="match status" value="1"/>
</dbReference>
<dbReference type="PROSITE" id="PS50113">
    <property type="entry name" value="PAC"/>
    <property type="match status" value="1"/>
</dbReference>
<reference evidence="5" key="1">
    <citation type="submission" date="2022-10" db="EMBL/GenBank/DDBJ databases">
        <title>The WGS of Solirubrobacter ginsenosidimutans DSM 21036.</title>
        <authorList>
            <person name="Jiang Z."/>
        </authorList>
    </citation>
    <scope>NUCLEOTIDE SEQUENCE</scope>
    <source>
        <strain evidence="5">DSM 21036</strain>
    </source>
</reference>
<feature type="domain" description="PAS" evidence="3">
    <location>
        <begin position="23"/>
        <end position="75"/>
    </location>
</feature>
<feature type="domain" description="PAC" evidence="4">
    <location>
        <begin position="98"/>
        <end position="150"/>
    </location>
</feature>
<dbReference type="PROSITE" id="PS50112">
    <property type="entry name" value="PAS"/>
    <property type="match status" value="1"/>
</dbReference>
<name>A0A9X3N2Z6_9ACTN</name>
<evidence type="ECO:0000313" key="6">
    <source>
        <dbReference type="Proteomes" id="UP001149140"/>
    </source>
</evidence>
<dbReference type="Gene3D" id="3.30.450.20">
    <property type="entry name" value="PAS domain"/>
    <property type="match status" value="1"/>
</dbReference>
<dbReference type="SUPFAM" id="SSF81606">
    <property type="entry name" value="PP2C-like"/>
    <property type="match status" value="1"/>
</dbReference>
<accession>A0A9X3N2Z6</accession>
<dbReference type="InterPro" id="IPR036457">
    <property type="entry name" value="PPM-type-like_dom_sf"/>
</dbReference>
<dbReference type="InterPro" id="IPR000014">
    <property type="entry name" value="PAS"/>
</dbReference>
<dbReference type="GO" id="GO:0016791">
    <property type="term" value="F:phosphatase activity"/>
    <property type="evidence" value="ECO:0007669"/>
    <property type="project" value="TreeGrafter"/>
</dbReference>
<dbReference type="RefSeq" id="WP_270045382.1">
    <property type="nucleotide sequence ID" value="NZ_JAPDOD010000058.1"/>
</dbReference>
<keyword evidence="1" id="KW-0378">Hydrolase</keyword>
<proteinExistence type="predicted"/>
<dbReference type="AlphaFoldDB" id="A0A9X3N2Z6"/>
<dbReference type="PANTHER" id="PTHR43156:SF2">
    <property type="entry name" value="STAGE II SPORULATION PROTEIN E"/>
    <property type="match status" value="1"/>
</dbReference>
<gene>
    <name evidence="5" type="ORF">OM076_37965</name>
</gene>
<evidence type="ECO:0000313" key="5">
    <source>
        <dbReference type="EMBL" id="MDA0166113.1"/>
    </source>
</evidence>
<evidence type="ECO:0000259" key="4">
    <source>
        <dbReference type="PROSITE" id="PS50113"/>
    </source>
</evidence>
<dbReference type="InterPro" id="IPR001932">
    <property type="entry name" value="PPM-type_phosphatase-like_dom"/>
</dbReference>
<dbReference type="SMART" id="SM00091">
    <property type="entry name" value="PAS"/>
    <property type="match status" value="1"/>
</dbReference>
<evidence type="ECO:0000256" key="2">
    <source>
        <dbReference type="SAM" id="Coils"/>
    </source>
</evidence>
<dbReference type="Pfam" id="PF07228">
    <property type="entry name" value="SpoIIE"/>
    <property type="match status" value="1"/>
</dbReference>
<protein>
    <submittedName>
        <fullName evidence="5">SpoIIE family protein phosphatase</fullName>
    </submittedName>
</protein>
<dbReference type="NCBIfam" id="TIGR00229">
    <property type="entry name" value="sensory_box"/>
    <property type="match status" value="1"/>
</dbReference>
<dbReference type="InterPro" id="IPR000700">
    <property type="entry name" value="PAS-assoc_C"/>
</dbReference>
<evidence type="ECO:0000259" key="3">
    <source>
        <dbReference type="PROSITE" id="PS50112"/>
    </source>
</evidence>
<keyword evidence="2" id="KW-0175">Coiled coil</keyword>
<organism evidence="5 6">
    <name type="scientific">Solirubrobacter ginsenosidimutans</name>
    <dbReference type="NCBI Taxonomy" id="490573"/>
    <lineage>
        <taxon>Bacteria</taxon>
        <taxon>Bacillati</taxon>
        <taxon>Actinomycetota</taxon>
        <taxon>Thermoleophilia</taxon>
        <taxon>Solirubrobacterales</taxon>
        <taxon>Solirubrobacteraceae</taxon>
        <taxon>Solirubrobacter</taxon>
    </lineage>
</organism>
<dbReference type="InterPro" id="IPR052016">
    <property type="entry name" value="Bact_Sigma-Reg"/>
</dbReference>
<sequence>MPEPQRAERDDRGDPGIRLTDLAEQSAEDLYEHAPCGYLSAEPGGRIVRVNATFERWTGYTREQLVGVKRFQDLLTAGGRIYHETHYAPLLRMQGSVREIAADIVCADGRRLPVLINSTLLTDAAGEPRIVRTTLFDATERKSYEKELLAARDREREARERVERLQRITAALAAAPDHAAIAAAVIAELEAPFGAERAAQAARGEPATEDEFLTAVAHQAALAIERARLLEEARDVAHTLQQSMLAGAAPQDPRYSVATLYRPAVAYLEVGGDWHDAFELPGGKVGIVIGDVVGRGLPAASAMGQLRSAVRALAGAGLGPQAVLRHLDTFVEQSPDSQYATIAYAEVDPATGDVAFATAGHLPPVLFGDGAPQLFLGGRSTPVGVPIPELPRTHETFRLAPGAGFVLYTDGLIERRSESIDAGLQRLLETVHPDVRPEELVTALLEDGETEDDVCVLVFRRTQSAP</sequence>
<evidence type="ECO:0000256" key="1">
    <source>
        <dbReference type="ARBA" id="ARBA00022801"/>
    </source>
</evidence>